<dbReference type="CDD" id="cd02520">
    <property type="entry name" value="Glucosylceramide_synthase"/>
    <property type="match status" value="1"/>
</dbReference>
<protein>
    <submittedName>
        <fullName evidence="10">Ceramide glucosyltransferase</fullName>
    </submittedName>
</protein>
<organism evidence="10 11">
    <name type="scientific">Paenirhodobacter enshiensis</name>
    <dbReference type="NCBI Taxonomy" id="1105367"/>
    <lineage>
        <taxon>Bacteria</taxon>
        <taxon>Pseudomonadati</taxon>
        <taxon>Pseudomonadota</taxon>
        <taxon>Alphaproteobacteria</taxon>
        <taxon>Rhodobacterales</taxon>
        <taxon>Rhodobacter group</taxon>
        <taxon>Paenirhodobacter</taxon>
    </lineage>
</organism>
<feature type="transmembrane region" description="Helical" evidence="9">
    <location>
        <begin position="290"/>
        <end position="313"/>
    </location>
</feature>
<comment type="subcellular location">
    <subcellularLocation>
        <location evidence="1">Membrane</location>
        <topology evidence="1">Multi-pass membrane protein</topology>
    </subcellularLocation>
</comment>
<dbReference type="GO" id="GO:0016020">
    <property type="term" value="C:membrane"/>
    <property type="evidence" value="ECO:0007669"/>
    <property type="project" value="UniProtKB-SubCell"/>
</dbReference>
<dbReference type="Gene3D" id="3.90.550.10">
    <property type="entry name" value="Spore Coat Polysaccharide Biosynthesis Protein SpsA, Chain A"/>
    <property type="match status" value="1"/>
</dbReference>
<evidence type="ECO:0000256" key="4">
    <source>
        <dbReference type="ARBA" id="ARBA00022676"/>
    </source>
</evidence>
<evidence type="ECO:0000256" key="5">
    <source>
        <dbReference type="ARBA" id="ARBA00022679"/>
    </source>
</evidence>
<comment type="caution">
    <text evidence="10">The sequence shown here is derived from an EMBL/GenBank/DDBJ whole genome shotgun (WGS) entry which is preliminary data.</text>
</comment>
<dbReference type="STRING" id="1105367.CG50_08485"/>
<proteinExistence type="predicted"/>
<dbReference type="SUPFAM" id="SSF53448">
    <property type="entry name" value="Nucleotide-diphospho-sugar transferases"/>
    <property type="match status" value="1"/>
</dbReference>
<evidence type="ECO:0000313" key="10">
    <source>
        <dbReference type="EMBL" id="KFI29664.1"/>
    </source>
</evidence>
<evidence type="ECO:0000256" key="8">
    <source>
        <dbReference type="ARBA" id="ARBA00023136"/>
    </source>
</evidence>
<comment type="pathway">
    <text evidence="3">Sphingolipid metabolism.</text>
</comment>
<reference evidence="10 11" key="1">
    <citation type="submission" date="2014-03" db="EMBL/GenBank/DDBJ databases">
        <title>Genome of Paenirhodobacter enshiensis DW2-9.</title>
        <authorList>
            <person name="Wang D."/>
            <person name="Wang G."/>
        </authorList>
    </citation>
    <scope>NUCLEOTIDE SEQUENCE [LARGE SCALE GENOMIC DNA]</scope>
    <source>
        <strain evidence="10 11">DW2-9</strain>
    </source>
</reference>
<accession>A0A086Y5W4</accession>
<evidence type="ECO:0000256" key="7">
    <source>
        <dbReference type="ARBA" id="ARBA00022989"/>
    </source>
</evidence>
<dbReference type="EMBL" id="JFZB01000003">
    <property type="protein sequence ID" value="KFI29664.1"/>
    <property type="molecule type" value="Genomic_DNA"/>
</dbReference>
<evidence type="ECO:0000256" key="2">
    <source>
        <dbReference type="ARBA" id="ARBA00004760"/>
    </source>
</evidence>
<evidence type="ECO:0000313" key="11">
    <source>
        <dbReference type="Proteomes" id="UP000028824"/>
    </source>
</evidence>
<name>A0A086Y5W4_9RHOB</name>
<evidence type="ECO:0000256" key="1">
    <source>
        <dbReference type="ARBA" id="ARBA00004141"/>
    </source>
</evidence>
<dbReference type="PANTHER" id="PTHR12726">
    <property type="entry name" value="CERAMIDE GLUCOSYLTRANSFERASE"/>
    <property type="match status" value="1"/>
</dbReference>
<keyword evidence="5 10" id="KW-0808">Transferase</keyword>
<keyword evidence="7 9" id="KW-1133">Transmembrane helix</keyword>
<evidence type="ECO:0000256" key="9">
    <source>
        <dbReference type="SAM" id="Phobius"/>
    </source>
</evidence>
<comment type="pathway">
    <text evidence="2">Lipid metabolism; sphingolipid metabolism.</text>
</comment>
<dbReference type="GO" id="GO:0008120">
    <property type="term" value="F:ceramide glucosyltransferase activity"/>
    <property type="evidence" value="ECO:0007669"/>
    <property type="project" value="TreeGrafter"/>
</dbReference>
<keyword evidence="8 9" id="KW-0472">Membrane</keyword>
<sequence>MISELLCAGAALALGVHLTSSGLSAGRYLRPAAVPPAPLPLMKVSIIRPVCGLDAYDAETLGSTFAIDWPDYEILFCAARETDAAVPLVRRLIAEHPGVPARLLIGEDPISGNPKLNNIAKGCREARGEILAMVDSNVLLPRDYLVQVMARFDAGTGLVTSPPIGIRAEGLWAALECAFLNGFQARWQLAADQLGLGFAQGKNLVWRADVLARAGGPAALGHDLAEDVASTKAVRAQGLRVRLTRHAFAQPIGTRGFRAVWDRQLRWSRVRRAGFPALFLAEALLGPLPWAAALVIAGAAAWLLPFLLIWYLAEIALCRTAGWPASGRDIAAMVLRDLLLQPLWLATWLRRGFEWRGTAMTGDKTT</sequence>
<evidence type="ECO:0000256" key="6">
    <source>
        <dbReference type="ARBA" id="ARBA00022692"/>
    </source>
</evidence>
<evidence type="ECO:0000256" key="3">
    <source>
        <dbReference type="ARBA" id="ARBA00004991"/>
    </source>
</evidence>
<dbReference type="RefSeq" id="WP_051909383.1">
    <property type="nucleotide sequence ID" value="NZ_JFZB01000003.1"/>
</dbReference>
<keyword evidence="4" id="KW-0328">Glycosyltransferase</keyword>
<dbReference type="InterPro" id="IPR029044">
    <property type="entry name" value="Nucleotide-diphossugar_trans"/>
</dbReference>
<dbReference type="AlphaFoldDB" id="A0A086Y5W4"/>
<dbReference type="PANTHER" id="PTHR12726:SF0">
    <property type="entry name" value="CERAMIDE GLUCOSYLTRANSFERASE"/>
    <property type="match status" value="1"/>
</dbReference>
<dbReference type="InterPro" id="IPR025993">
    <property type="entry name" value="Ceramide_glucosylTrfase"/>
</dbReference>
<dbReference type="eggNOG" id="COG1215">
    <property type="taxonomic scope" value="Bacteria"/>
</dbReference>
<dbReference type="GO" id="GO:0006679">
    <property type="term" value="P:glucosylceramide biosynthetic process"/>
    <property type="evidence" value="ECO:0007669"/>
    <property type="project" value="TreeGrafter"/>
</dbReference>
<keyword evidence="6 9" id="KW-0812">Transmembrane</keyword>
<dbReference type="Pfam" id="PF13506">
    <property type="entry name" value="Glyco_transf_21"/>
    <property type="match status" value="1"/>
</dbReference>
<dbReference type="Proteomes" id="UP000028824">
    <property type="component" value="Unassembled WGS sequence"/>
</dbReference>
<gene>
    <name evidence="10" type="ORF">CG50_08485</name>
</gene>
<dbReference type="OrthoDB" id="9814255at2"/>
<keyword evidence="11" id="KW-1185">Reference proteome</keyword>